<evidence type="ECO:0000313" key="3">
    <source>
        <dbReference type="EMBL" id="PWN22457.1"/>
    </source>
</evidence>
<dbReference type="GO" id="GO:0003688">
    <property type="term" value="F:DNA replication origin binding"/>
    <property type="evidence" value="ECO:0007669"/>
    <property type="project" value="TreeGrafter"/>
</dbReference>
<dbReference type="GO" id="GO:0005664">
    <property type="term" value="C:nuclear origin of replication recognition complex"/>
    <property type="evidence" value="ECO:0007669"/>
    <property type="project" value="TreeGrafter"/>
</dbReference>
<proteinExistence type="predicted"/>
<reference evidence="3 4" key="1">
    <citation type="journal article" date="2018" name="Mol. Biol. Evol.">
        <title>Broad Genomic Sampling Reveals a Smut Pathogenic Ancestry of the Fungal Clade Ustilaginomycotina.</title>
        <authorList>
            <person name="Kijpornyongpan T."/>
            <person name="Mondo S.J."/>
            <person name="Barry K."/>
            <person name="Sandor L."/>
            <person name="Lee J."/>
            <person name="Lipzen A."/>
            <person name="Pangilinan J."/>
            <person name="LaButti K."/>
            <person name="Hainaut M."/>
            <person name="Henrissat B."/>
            <person name="Grigoriev I.V."/>
            <person name="Spatafora J.W."/>
            <person name="Aime M.C."/>
        </authorList>
    </citation>
    <scope>NUCLEOTIDE SEQUENCE [LARGE SCALE GENOMIC DNA]</scope>
    <source>
        <strain evidence="3 4">MCA 4718</strain>
    </source>
</reference>
<feature type="region of interest" description="Disordered" evidence="1">
    <location>
        <begin position="475"/>
        <end position="512"/>
    </location>
</feature>
<protein>
    <recommendedName>
        <fullName evidence="2">Origin recognition complex subunit 5 C-terminal domain-containing protein</fullName>
    </recommendedName>
</protein>
<evidence type="ECO:0000313" key="4">
    <source>
        <dbReference type="Proteomes" id="UP000245942"/>
    </source>
</evidence>
<evidence type="ECO:0000259" key="2">
    <source>
        <dbReference type="Pfam" id="PF14630"/>
    </source>
</evidence>
<accession>A0A316UB61</accession>
<dbReference type="InterPro" id="IPR047088">
    <property type="entry name" value="ORC5_C"/>
</dbReference>
<dbReference type="PANTHER" id="PTHR12705:SF0">
    <property type="entry name" value="ORIGIN RECOGNITION COMPLEX SUBUNIT 5"/>
    <property type="match status" value="1"/>
</dbReference>
<dbReference type="AlphaFoldDB" id="A0A316UB61"/>
<dbReference type="PANTHER" id="PTHR12705">
    <property type="entry name" value="ORIGIN RECOGNITION COMPLEX SUBUNIT 5"/>
    <property type="match status" value="1"/>
</dbReference>
<dbReference type="GO" id="GO:0006270">
    <property type="term" value="P:DNA replication initiation"/>
    <property type="evidence" value="ECO:0007669"/>
    <property type="project" value="TreeGrafter"/>
</dbReference>
<dbReference type="InterPro" id="IPR020796">
    <property type="entry name" value="ORC5"/>
</dbReference>
<organism evidence="3 4">
    <name type="scientific">Pseudomicrostroma glucosiphilum</name>
    <dbReference type="NCBI Taxonomy" id="1684307"/>
    <lineage>
        <taxon>Eukaryota</taxon>
        <taxon>Fungi</taxon>
        <taxon>Dikarya</taxon>
        <taxon>Basidiomycota</taxon>
        <taxon>Ustilaginomycotina</taxon>
        <taxon>Exobasidiomycetes</taxon>
        <taxon>Microstromatales</taxon>
        <taxon>Microstromatales incertae sedis</taxon>
        <taxon>Pseudomicrostroma</taxon>
    </lineage>
</organism>
<dbReference type="STRING" id="1684307.A0A316UB61"/>
<dbReference type="RefSeq" id="XP_025349617.1">
    <property type="nucleotide sequence ID" value="XM_025489315.1"/>
</dbReference>
<dbReference type="GeneID" id="37011049"/>
<gene>
    <name evidence="3" type="ORF">BCV69DRAFT_144422</name>
</gene>
<dbReference type="Pfam" id="PF14630">
    <property type="entry name" value="ORC5_C"/>
    <property type="match status" value="1"/>
</dbReference>
<feature type="domain" description="Origin recognition complex subunit 5 C-terminal" evidence="2">
    <location>
        <begin position="368"/>
        <end position="465"/>
    </location>
</feature>
<name>A0A316UB61_9BASI</name>
<evidence type="ECO:0000256" key="1">
    <source>
        <dbReference type="SAM" id="MobiDB-lite"/>
    </source>
</evidence>
<dbReference type="EMBL" id="KZ819323">
    <property type="protein sequence ID" value="PWN22457.1"/>
    <property type="molecule type" value="Genomic_DNA"/>
</dbReference>
<sequence length="638" mass="69157">MVAATSIDNAAASSSASASSVNIDTRFTKILQQLLRNPYPGCIFVQATSASDQVTALDQVRSLTSASRESYVVVECHPNLLGSRVVDLRRDIEAAFEAARPLQEQTAAQATGSTTVSKKASTSSSISIFPERYHSEIESVRRLLVIPSAHLLRSTHAPLLWSQFLHPPEGYTVLLLSSLPLERWRTADALEEVSGTRPIVKLTFRGVDLVDSDSRDTQKALITDALLVSLPLLKGAEASAAVERFKPLFVEYTFSSLSSEVGPQDIEELRFLSGAIWLAQYRILQAEADENQADVEIRYKDRHALLSLLGPLVRGALRDLSPRRVGLSQWIDRIVERHAVQSVGQDGLTKAKKKSTTATEATSPLAPLASLLLISAFLASHLPPRTDTRFFLRDSSLLSSLARSSKKVRRSRKKQRGGAAAGLDDDWDASGGGSSSNSDPLLLGPKPFGLQRMLYIFENLCTELDVALPSFQGEMLAKRKRKRREEEEDEEGAVRSRRLFSSQGEEDERTGSKVDITSLPVQHALLSLVQASYLLYVGPPTSGSLASAASLPAGSDALLLGSDHGGGGGGGTGLPPVPSRLEAVTQVTMRCNVLKEELRTLVLGAGNEAQHGADFERQGVGSKGARKEWWTRLEECGL</sequence>
<dbReference type="OrthoDB" id="10648906at2759"/>
<feature type="region of interest" description="Disordered" evidence="1">
    <location>
        <begin position="408"/>
        <end position="442"/>
    </location>
</feature>
<keyword evidence="4" id="KW-1185">Reference proteome</keyword>
<dbReference type="Proteomes" id="UP000245942">
    <property type="component" value="Unassembled WGS sequence"/>
</dbReference>